<feature type="signal peptide" evidence="8">
    <location>
        <begin position="1"/>
        <end position="21"/>
    </location>
</feature>
<feature type="transmembrane region" description="Helical" evidence="7">
    <location>
        <begin position="345"/>
        <end position="369"/>
    </location>
</feature>
<comment type="caution">
    <text evidence="12">The sequence shown here is derived from an EMBL/GenBank/DDBJ whole genome shotgun (WGS) entry which is preliminary data.</text>
</comment>
<keyword evidence="8" id="KW-0732">Signal</keyword>
<comment type="subcellular location">
    <subcellularLocation>
        <location evidence="1">Cell membrane</location>
        <topology evidence="1">Multi-pass membrane protein</topology>
    </subcellularLocation>
</comment>
<feature type="transmembrane region" description="Helical" evidence="7">
    <location>
        <begin position="494"/>
        <end position="513"/>
    </location>
</feature>
<dbReference type="EMBL" id="JAUOEL010000003">
    <property type="protein sequence ID" value="MDO5974475.1"/>
    <property type="molecule type" value="Genomic_DNA"/>
</dbReference>
<dbReference type="InterPro" id="IPR002668">
    <property type="entry name" value="CNT_N_dom"/>
</dbReference>
<evidence type="ECO:0000256" key="7">
    <source>
        <dbReference type="SAM" id="Phobius"/>
    </source>
</evidence>
<keyword evidence="6 7" id="KW-0472">Membrane</keyword>
<evidence type="ECO:0000256" key="8">
    <source>
        <dbReference type="SAM" id="SignalP"/>
    </source>
</evidence>
<evidence type="ECO:0000256" key="2">
    <source>
        <dbReference type="ARBA" id="ARBA00009033"/>
    </source>
</evidence>
<evidence type="ECO:0000259" key="11">
    <source>
        <dbReference type="Pfam" id="PF07670"/>
    </source>
</evidence>
<evidence type="ECO:0000259" key="10">
    <source>
        <dbReference type="Pfam" id="PF07662"/>
    </source>
</evidence>
<evidence type="ECO:0000256" key="3">
    <source>
        <dbReference type="ARBA" id="ARBA00022475"/>
    </source>
</evidence>
<evidence type="ECO:0000313" key="12">
    <source>
        <dbReference type="EMBL" id="MDO5974475.1"/>
    </source>
</evidence>
<feature type="domain" description="Nucleoside transporter/FeoB GTPase Gate" evidence="11">
    <location>
        <begin position="178"/>
        <end position="277"/>
    </location>
</feature>
<dbReference type="InterPro" id="IPR008276">
    <property type="entry name" value="C_nuclsd_transpt"/>
</dbReference>
<evidence type="ECO:0000256" key="1">
    <source>
        <dbReference type="ARBA" id="ARBA00004651"/>
    </source>
</evidence>
<dbReference type="Proteomes" id="UP001176806">
    <property type="component" value="Unassembled WGS sequence"/>
</dbReference>
<organism evidence="12 13">
    <name type="scientific">Flavivirga jejuensis</name>
    <dbReference type="NCBI Taxonomy" id="870487"/>
    <lineage>
        <taxon>Bacteria</taxon>
        <taxon>Pseudomonadati</taxon>
        <taxon>Bacteroidota</taxon>
        <taxon>Flavobacteriia</taxon>
        <taxon>Flavobacteriales</taxon>
        <taxon>Flavobacteriaceae</taxon>
        <taxon>Flavivirga</taxon>
    </lineage>
</organism>
<evidence type="ECO:0000256" key="4">
    <source>
        <dbReference type="ARBA" id="ARBA00022692"/>
    </source>
</evidence>
<dbReference type="Pfam" id="PF07662">
    <property type="entry name" value="Nucleos_tra2_C"/>
    <property type="match status" value="1"/>
</dbReference>
<feature type="domain" description="Concentrative nucleoside transporter N-terminal" evidence="9">
    <location>
        <begin position="93"/>
        <end position="166"/>
    </location>
</feature>
<accession>A0ABT8WMU6</accession>
<comment type="similarity">
    <text evidence="2">Belongs to the concentrative nucleoside transporter (CNT) (TC 2.A.41) family.</text>
</comment>
<feature type="transmembrane region" description="Helical" evidence="7">
    <location>
        <begin position="173"/>
        <end position="198"/>
    </location>
</feature>
<proteinExistence type="inferred from homology"/>
<reference evidence="12" key="1">
    <citation type="submission" date="2023-07" db="EMBL/GenBank/DDBJ databases">
        <title>Two novel species in the genus Flavivirga.</title>
        <authorList>
            <person name="Kwon K."/>
        </authorList>
    </citation>
    <scope>NUCLEOTIDE SEQUENCE</scope>
    <source>
        <strain evidence="12">KACC 14158</strain>
    </source>
</reference>
<feature type="transmembrane region" description="Helical" evidence="7">
    <location>
        <begin position="112"/>
        <end position="132"/>
    </location>
</feature>
<feature type="transmembrane region" description="Helical" evidence="7">
    <location>
        <begin position="389"/>
        <end position="406"/>
    </location>
</feature>
<protein>
    <submittedName>
        <fullName evidence="12">Nucleoside transporter C-terminal domain-containing protein</fullName>
    </submittedName>
</protein>
<dbReference type="InterPro" id="IPR011642">
    <property type="entry name" value="Gate_dom"/>
</dbReference>
<feature type="transmembrane region" description="Helical" evidence="7">
    <location>
        <begin position="253"/>
        <end position="275"/>
    </location>
</feature>
<feature type="transmembrane region" description="Helical" evidence="7">
    <location>
        <begin position="88"/>
        <end position="105"/>
    </location>
</feature>
<keyword evidence="3" id="KW-1003">Cell membrane</keyword>
<evidence type="ECO:0000313" key="13">
    <source>
        <dbReference type="Proteomes" id="UP001176806"/>
    </source>
</evidence>
<sequence>MKQFFLFIVAIFFLVTTSVIAQDTNQTKLSDTIQNEAIVQQTTPVNNSTDTLDLNNTGSKIEATSIKNVANVSTSTIIPSQGFSMSSLLRGVLGMISLILLAFLFSNNRKAINWKIVGIGLAFQLLIAIGVLKVEFVKSIFEFIGGLFVNVLDFTRAGSKFLFEGLVVDMDTFGFIFAFQVLPTIIFFSALTSVLFYLGIIQKVVKAMAWLLSKALKISGAESLSVAGNIFLGQTEAPLLIKAYLEKMNKSEILLVMIGGMATVAGAVLAAYIGFLGGDDEVLRLFYAKHLLAASVMAAPGAIVISKILYPQTEDVNTDVSVSQEKIGSNFLDAIANGTTEGLKLAVNVGAMLLVFVAFIAMFNGILGWVGDISSINNWVANNTSYENLSLELILGYAFAPLMWLIGVAKEDMALMGQLLGIKLAASEFIGYIQLRDLKDVTSAVHLNYEKSIIMATYMLCGFANFASIGIQIGGIGSLAPGQRKTLSKFGMKALIGGTIASLISATIAGMIIG</sequence>
<dbReference type="Pfam" id="PF07670">
    <property type="entry name" value="Gate"/>
    <property type="match status" value="1"/>
</dbReference>
<evidence type="ECO:0000256" key="5">
    <source>
        <dbReference type="ARBA" id="ARBA00022989"/>
    </source>
</evidence>
<feature type="transmembrane region" description="Helical" evidence="7">
    <location>
        <begin position="453"/>
        <end position="473"/>
    </location>
</feature>
<gene>
    <name evidence="12" type="ORF">Q4Q40_09790</name>
</gene>
<dbReference type="Pfam" id="PF01773">
    <property type="entry name" value="Nucleos_tra2_N"/>
    <property type="match status" value="1"/>
</dbReference>
<feature type="transmembrane region" description="Helical" evidence="7">
    <location>
        <begin position="287"/>
        <end position="305"/>
    </location>
</feature>
<feature type="chain" id="PRO_5046313454" evidence="8">
    <location>
        <begin position="22"/>
        <end position="514"/>
    </location>
</feature>
<dbReference type="RefSeq" id="WP_303301613.1">
    <property type="nucleotide sequence ID" value="NZ_BAABDA010000050.1"/>
</dbReference>
<dbReference type="PANTHER" id="PTHR10590:SF4">
    <property type="entry name" value="SOLUTE CARRIER FAMILY 28 MEMBER 3"/>
    <property type="match status" value="1"/>
</dbReference>
<keyword evidence="5 7" id="KW-1133">Transmembrane helix</keyword>
<name>A0ABT8WMU6_9FLAO</name>
<keyword evidence="4 7" id="KW-0812">Transmembrane</keyword>
<evidence type="ECO:0000256" key="6">
    <source>
        <dbReference type="ARBA" id="ARBA00023136"/>
    </source>
</evidence>
<dbReference type="PANTHER" id="PTHR10590">
    <property type="entry name" value="SODIUM/NUCLEOSIDE COTRANSPORTER"/>
    <property type="match status" value="1"/>
</dbReference>
<evidence type="ECO:0000259" key="9">
    <source>
        <dbReference type="Pfam" id="PF01773"/>
    </source>
</evidence>
<feature type="domain" description="Concentrative nucleoside transporter C-terminal" evidence="10">
    <location>
        <begin position="290"/>
        <end position="510"/>
    </location>
</feature>
<dbReference type="InterPro" id="IPR011657">
    <property type="entry name" value="CNT_C_dom"/>
</dbReference>
<keyword evidence="13" id="KW-1185">Reference proteome</keyword>